<reference evidence="1 2" key="1">
    <citation type="submission" date="2019-10" db="EMBL/GenBank/DDBJ databases">
        <title>Genome Sequences from Six Type Strain Members of the Archaeal Family Sulfolobaceae: Acidianus ambivalens, Acidianus infernus, Metallosphaera prunae, Stygiolobus azoricus, Sulfolobus metallicus, and Sulfurisphaera ohwakuensis.</title>
        <authorList>
            <person name="Counts J.A."/>
            <person name="Kelly R.M."/>
        </authorList>
    </citation>
    <scope>NUCLEOTIDE SEQUENCE [LARGE SCALE GENOMIC DNA]</scope>
    <source>
        <strain evidence="1 2">DSM 3191</strain>
    </source>
</reference>
<name>A0A6A9QGB7_ACIIN</name>
<protein>
    <submittedName>
        <fullName evidence="1">Uncharacterized protein</fullName>
    </submittedName>
</protein>
<dbReference type="AlphaFoldDB" id="A0A6A9QGB7"/>
<dbReference type="RefSeq" id="WP_155864221.1">
    <property type="nucleotide sequence ID" value="NZ_WFIY01000004.1"/>
</dbReference>
<organism evidence="1 2">
    <name type="scientific">Acidianus infernus</name>
    <dbReference type="NCBI Taxonomy" id="12915"/>
    <lineage>
        <taxon>Archaea</taxon>
        <taxon>Thermoproteota</taxon>
        <taxon>Thermoprotei</taxon>
        <taxon>Sulfolobales</taxon>
        <taxon>Sulfolobaceae</taxon>
        <taxon>Acidianus</taxon>
    </lineage>
</organism>
<proteinExistence type="predicted"/>
<sequence>METNFYRQALIRNFLSIVALSDDVKAQVKVQLSVDKNMERICGLSREELTKYLEEVEFIIGKIDRKEEIINAILDECNSFNG</sequence>
<dbReference type="OrthoDB" id="34470at2157"/>
<evidence type="ECO:0000313" key="1">
    <source>
        <dbReference type="EMBL" id="MUM65809.1"/>
    </source>
</evidence>
<comment type="caution">
    <text evidence="1">The sequence shown here is derived from an EMBL/GenBank/DDBJ whole genome shotgun (WGS) entry which is preliminary data.</text>
</comment>
<dbReference type="EMBL" id="WFIY01000004">
    <property type="protein sequence ID" value="MUM65809.1"/>
    <property type="molecule type" value="Genomic_DNA"/>
</dbReference>
<keyword evidence="2" id="KW-1185">Reference proteome</keyword>
<accession>A0A6A9QGB7</accession>
<gene>
    <name evidence="1" type="ORF">D1867_11305</name>
</gene>
<evidence type="ECO:0000313" key="2">
    <source>
        <dbReference type="Proteomes" id="UP000440125"/>
    </source>
</evidence>
<dbReference type="Proteomes" id="UP000440125">
    <property type="component" value="Unassembled WGS sequence"/>
</dbReference>